<evidence type="ECO:0000313" key="3">
    <source>
        <dbReference type="Proteomes" id="UP001153365"/>
    </source>
</evidence>
<accession>A0AAV0AN57</accession>
<feature type="compositionally biased region" description="Polar residues" evidence="1">
    <location>
        <begin position="197"/>
        <end position="214"/>
    </location>
</feature>
<evidence type="ECO:0000313" key="2">
    <source>
        <dbReference type="EMBL" id="CAH7669081.1"/>
    </source>
</evidence>
<dbReference type="EMBL" id="CALTRL010000648">
    <property type="protein sequence ID" value="CAH7669081.1"/>
    <property type="molecule type" value="Genomic_DNA"/>
</dbReference>
<dbReference type="Proteomes" id="UP001153365">
    <property type="component" value="Unassembled WGS sequence"/>
</dbReference>
<organism evidence="2 3">
    <name type="scientific">Phakopsora pachyrhizi</name>
    <name type="common">Asian soybean rust disease fungus</name>
    <dbReference type="NCBI Taxonomy" id="170000"/>
    <lineage>
        <taxon>Eukaryota</taxon>
        <taxon>Fungi</taxon>
        <taxon>Dikarya</taxon>
        <taxon>Basidiomycota</taxon>
        <taxon>Pucciniomycotina</taxon>
        <taxon>Pucciniomycetes</taxon>
        <taxon>Pucciniales</taxon>
        <taxon>Phakopsoraceae</taxon>
        <taxon>Phakopsora</taxon>
    </lineage>
</organism>
<comment type="caution">
    <text evidence="2">The sequence shown here is derived from an EMBL/GenBank/DDBJ whole genome shotgun (WGS) entry which is preliminary data.</text>
</comment>
<name>A0AAV0AN57_PHAPC</name>
<protein>
    <submittedName>
        <fullName evidence="2">Uncharacterized protein</fullName>
    </submittedName>
</protein>
<proteinExistence type="predicted"/>
<feature type="region of interest" description="Disordered" evidence="1">
    <location>
        <begin position="128"/>
        <end position="185"/>
    </location>
</feature>
<feature type="region of interest" description="Disordered" evidence="1">
    <location>
        <begin position="197"/>
        <end position="224"/>
    </location>
</feature>
<gene>
    <name evidence="2" type="ORF">PPACK8108_LOCUS3652</name>
</gene>
<evidence type="ECO:0000256" key="1">
    <source>
        <dbReference type="SAM" id="MobiDB-lite"/>
    </source>
</evidence>
<keyword evidence="3" id="KW-1185">Reference proteome</keyword>
<feature type="compositionally biased region" description="Low complexity" evidence="1">
    <location>
        <begin position="128"/>
        <end position="150"/>
    </location>
</feature>
<reference evidence="2" key="1">
    <citation type="submission" date="2022-06" db="EMBL/GenBank/DDBJ databases">
        <authorList>
            <consortium name="SYNGENTA / RWTH Aachen University"/>
        </authorList>
    </citation>
    <scope>NUCLEOTIDE SEQUENCE</scope>
</reference>
<sequence>MSTRVAGQGRRRAGQAGNWQGRLGRLGVCQGRQLTGRRIWLILEKRHKTGVWLGRQAEQAGQAFGGAGRQAGAARQSAGWTGRLGRLGFCQGRRLVGQAGRQEDLADIGEKTQKVGVWQGREARAGQAGRLGRLGVRQGRQSVGQGRQAGNRQSAGQGRVGRQEDLADIGEKTQKKNQYSPSEYLDDKDGQLLISSKSHSCTSTGTPSKSSTAHKSAVRETMSNPPTKLFSIKPGGIAGYLASILSFPSYVNI</sequence>
<dbReference type="AlphaFoldDB" id="A0AAV0AN57"/>
<feature type="compositionally biased region" description="Basic and acidic residues" evidence="1">
    <location>
        <begin position="161"/>
        <end position="174"/>
    </location>
</feature>